<dbReference type="Pfam" id="PF01128">
    <property type="entry name" value="IspD"/>
    <property type="match status" value="1"/>
</dbReference>
<dbReference type="HAMAP" id="MF_00108">
    <property type="entry name" value="IspD"/>
    <property type="match status" value="1"/>
</dbReference>
<evidence type="ECO:0000256" key="1">
    <source>
        <dbReference type="ARBA" id="ARBA00001282"/>
    </source>
</evidence>
<protein>
    <recommendedName>
        <fullName evidence="7">2-C-methyl-D-erythritol 4-phosphate cytidylyltransferase</fullName>
        <ecNumber evidence="7">2.7.7.60</ecNumber>
    </recommendedName>
    <alternativeName>
        <fullName evidence="7">4-diphosphocytidyl-2C-methyl-D-erythritol synthase</fullName>
    </alternativeName>
    <alternativeName>
        <fullName evidence="7">MEP cytidylyltransferase</fullName>
        <shortName evidence="7">MCT</shortName>
    </alternativeName>
</protein>
<proteinExistence type="inferred from homology"/>
<dbReference type="PROSITE" id="PS01295">
    <property type="entry name" value="ISPD"/>
    <property type="match status" value="1"/>
</dbReference>
<feature type="site" description="Transition state stabilizer" evidence="7">
    <location>
        <position position="16"/>
    </location>
</feature>
<dbReference type="PRINTS" id="PR00081">
    <property type="entry name" value="GDHRDH"/>
</dbReference>
<dbReference type="SUPFAM" id="SSF51735">
    <property type="entry name" value="NAD(P)-binding Rossmann-fold domains"/>
    <property type="match status" value="1"/>
</dbReference>
<keyword evidence="5 7" id="KW-0548">Nucleotidyltransferase</keyword>
<dbReference type="Gene3D" id="3.40.50.720">
    <property type="entry name" value="NAD(P)-binding Rossmann-like Domain"/>
    <property type="match status" value="1"/>
</dbReference>
<dbReference type="PROSITE" id="PS00061">
    <property type="entry name" value="ADH_SHORT"/>
    <property type="match status" value="1"/>
</dbReference>
<evidence type="ECO:0000313" key="8">
    <source>
        <dbReference type="EMBL" id="TXJ35249.1"/>
    </source>
</evidence>
<comment type="caution">
    <text evidence="8">The sequence shown here is derived from an EMBL/GenBank/DDBJ whole genome shotgun (WGS) entry which is preliminary data.</text>
</comment>
<dbReference type="InterPro" id="IPR018294">
    <property type="entry name" value="ISPD_synthase_CS"/>
</dbReference>
<dbReference type="InterPro" id="IPR012115">
    <property type="entry name" value="CDP-ribitol_syn"/>
</dbReference>
<gene>
    <name evidence="7 8" type="primary">ispD</name>
    <name evidence="8" type="ORF">EPJ72_12650</name>
</gene>
<dbReference type="PIRSF" id="PIRSF036586">
    <property type="entry name" value="CDP-ribitol_syn"/>
    <property type="match status" value="1"/>
</dbReference>
<dbReference type="GO" id="GO:0050518">
    <property type="term" value="F:2-C-methyl-D-erythritol 4-phosphate cytidylyltransferase activity"/>
    <property type="evidence" value="ECO:0007669"/>
    <property type="project" value="UniProtKB-UniRule"/>
</dbReference>
<dbReference type="PANTHER" id="PTHR32125">
    <property type="entry name" value="2-C-METHYL-D-ERYTHRITOL 4-PHOSPHATE CYTIDYLYLTRANSFERASE, CHLOROPLASTIC"/>
    <property type="match status" value="1"/>
</dbReference>
<dbReference type="CDD" id="cd05233">
    <property type="entry name" value="SDR_c"/>
    <property type="match status" value="1"/>
</dbReference>
<comment type="similarity">
    <text evidence="3 7">Belongs to the IspD/TarI cytidylyltransferase family. IspD subfamily.</text>
</comment>
<comment type="function">
    <text evidence="7">Catalyzes the formation of 4-diphosphocytidyl-2-C-methyl-D-erythritol from CTP and 2-C-methyl-D-erythritol 4-phosphate (MEP).</text>
</comment>
<dbReference type="PANTHER" id="PTHR32125:SF4">
    <property type="entry name" value="2-C-METHYL-D-ERYTHRITOL 4-PHOSPHATE CYTIDYLYLTRANSFERASE, CHLOROPLASTIC"/>
    <property type="match status" value="1"/>
</dbReference>
<organism evidence="8 9">
    <name type="scientific">Brachyspira pilosicoli</name>
    <name type="common">Serpulina pilosicoli</name>
    <dbReference type="NCBI Taxonomy" id="52584"/>
    <lineage>
        <taxon>Bacteria</taxon>
        <taxon>Pseudomonadati</taxon>
        <taxon>Spirochaetota</taxon>
        <taxon>Spirochaetia</taxon>
        <taxon>Brachyspirales</taxon>
        <taxon>Brachyspiraceae</taxon>
        <taxon>Brachyspira</taxon>
    </lineage>
</organism>
<dbReference type="Pfam" id="PF00106">
    <property type="entry name" value="adh_short"/>
    <property type="match status" value="1"/>
</dbReference>
<comment type="catalytic activity">
    <reaction evidence="1 7">
        <text>2-C-methyl-D-erythritol 4-phosphate + CTP + H(+) = 4-CDP-2-C-methyl-D-erythritol + diphosphate</text>
        <dbReference type="Rhea" id="RHEA:13429"/>
        <dbReference type="ChEBI" id="CHEBI:15378"/>
        <dbReference type="ChEBI" id="CHEBI:33019"/>
        <dbReference type="ChEBI" id="CHEBI:37563"/>
        <dbReference type="ChEBI" id="CHEBI:57823"/>
        <dbReference type="ChEBI" id="CHEBI:58262"/>
        <dbReference type="EC" id="2.7.7.60"/>
    </reaction>
</comment>
<keyword evidence="6 7" id="KW-0414">Isoprene biosynthesis</keyword>
<dbReference type="SUPFAM" id="SSF53448">
    <property type="entry name" value="Nucleotide-diphospho-sugar transferases"/>
    <property type="match status" value="1"/>
</dbReference>
<keyword evidence="4 7" id="KW-0808">Transferase</keyword>
<dbReference type="AlphaFoldDB" id="A0A5C8EB07"/>
<dbReference type="InterPro" id="IPR020904">
    <property type="entry name" value="Sc_DH/Rdtase_CS"/>
</dbReference>
<dbReference type="InterPro" id="IPR029044">
    <property type="entry name" value="Nucleotide-diphossugar_trans"/>
</dbReference>
<dbReference type="Gene3D" id="3.90.550.10">
    <property type="entry name" value="Spore Coat Polysaccharide Biosynthesis Protein SpsA, Chain A"/>
    <property type="match status" value="1"/>
</dbReference>
<dbReference type="FunFam" id="3.90.550.10:FF:000003">
    <property type="entry name" value="2-C-methyl-D-erythritol 4-phosphate cytidylyltransferase"/>
    <property type="match status" value="1"/>
</dbReference>
<evidence type="ECO:0000256" key="7">
    <source>
        <dbReference type="HAMAP-Rule" id="MF_00108"/>
    </source>
</evidence>
<evidence type="ECO:0000256" key="4">
    <source>
        <dbReference type="ARBA" id="ARBA00022679"/>
    </source>
</evidence>
<dbReference type="EC" id="2.7.7.60" evidence="7"/>
<comment type="pathway">
    <text evidence="2 7">Isoprenoid biosynthesis; isopentenyl diphosphate biosynthesis via DXP pathway; isopentenyl diphosphate from 1-deoxy-D-xylulose 5-phosphate: step 2/6.</text>
</comment>
<dbReference type="GO" id="GO:0019288">
    <property type="term" value="P:isopentenyl diphosphate biosynthetic process, methylerythritol 4-phosphate pathway"/>
    <property type="evidence" value="ECO:0007669"/>
    <property type="project" value="UniProtKB-UniRule"/>
</dbReference>
<feature type="site" description="Positions MEP for the nucleophilic attack" evidence="7">
    <location>
        <position position="214"/>
    </location>
</feature>
<evidence type="ECO:0000256" key="6">
    <source>
        <dbReference type="ARBA" id="ARBA00023229"/>
    </source>
</evidence>
<accession>A0A5C8EB07</accession>
<evidence type="ECO:0000313" key="9">
    <source>
        <dbReference type="Proteomes" id="UP000323176"/>
    </source>
</evidence>
<dbReference type="InterPro" id="IPR034683">
    <property type="entry name" value="IspD/TarI"/>
</dbReference>
<dbReference type="UniPathway" id="UPA00056">
    <property type="reaction ID" value="UER00093"/>
</dbReference>
<evidence type="ECO:0000256" key="2">
    <source>
        <dbReference type="ARBA" id="ARBA00004787"/>
    </source>
</evidence>
<dbReference type="EMBL" id="SAXY01000078">
    <property type="protein sequence ID" value="TXJ35249.1"/>
    <property type="molecule type" value="Genomic_DNA"/>
</dbReference>
<feature type="site" description="Positions MEP for the nucleophilic attack" evidence="7">
    <location>
        <position position="155"/>
    </location>
</feature>
<dbReference type="InterPro" id="IPR050088">
    <property type="entry name" value="IspD/TarI_cytidylyltransf_bact"/>
</dbReference>
<feature type="site" description="Transition state stabilizer" evidence="7">
    <location>
        <position position="23"/>
    </location>
</feature>
<dbReference type="Proteomes" id="UP000323176">
    <property type="component" value="Unassembled WGS sequence"/>
</dbReference>
<name>A0A5C8EB07_BRAPL</name>
<dbReference type="OrthoDB" id="9806837at2"/>
<dbReference type="InterPro" id="IPR001228">
    <property type="entry name" value="IspD"/>
</dbReference>
<sequence length="453" mass="51501">MIRNIAIILAGGIGSRTGLKKPKQFLKISGKTILEHTIDIFEKHNKIDEIAIVAQEENHYYINELLKKSLYKKLKKILCAGNERYQSTLSALESYSDEKDSYVIIHDAVRPLLSESIIDECIEALKKYDAVDVAIPSSDTIIEVNDNIIDNIPLRSRMYMGQTPQCFKINVLKKAYDLALKDKNFQVTDDCKVIVNYLPSTKVYVVKGDTSNIKLTHIEDLYLLEKLFQIKKIDIKNENLDFLKNKNIIVFGGNSGIGKSIVEIASKYNVNIESYSRSNNCDIRNIDDVKNALYSFCNKYKSIDAVIVCSSILKKESLYSSTYDDLFEQIDINYKGSIICAKESFNYLKESRGHLIFFTSSSYTLGRMDYSAYSSSKAAIVNFTQALSEEWFDFDIKVNCVCPHRTSTPMRLKNFGIEDKNTLLSPDIVALKTLSIIKHNIYGNVVEVKIDDN</sequence>
<evidence type="ECO:0000256" key="3">
    <source>
        <dbReference type="ARBA" id="ARBA00009789"/>
    </source>
</evidence>
<dbReference type="CDD" id="cd02516">
    <property type="entry name" value="CDP-ME_synthetase"/>
    <property type="match status" value="1"/>
</dbReference>
<evidence type="ECO:0000256" key="5">
    <source>
        <dbReference type="ARBA" id="ARBA00022695"/>
    </source>
</evidence>
<dbReference type="NCBIfam" id="NF001183">
    <property type="entry name" value="PRK00155.1-3"/>
    <property type="match status" value="1"/>
</dbReference>
<dbReference type="InterPro" id="IPR002347">
    <property type="entry name" value="SDR_fam"/>
</dbReference>
<dbReference type="NCBIfam" id="TIGR00453">
    <property type="entry name" value="ispD"/>
    <property type="match status" value="1"/>
</dbReference>
<reference evidence="8 9" key="1">
    <citation type="journal article" date="1992" name="Lakartidningen">
        <title>[Penicillin V and not amoxicillin is the first choice preparation in acute otitis].</title>
        <authorList>
            <person name="Kamme C."/>
            <person name="Lundgren K."/>
            <person name="Prellner K."/>
        </authorList>
    </citation>
    <scope>NUCLEOTIDE SEQUENCE [LARGE SCALE GENOMIC DNA]</scope>
    <source>
        <strain evidence="8 9">PC5538III-hc</strain>
    </source>
</reference>
<dbReference type="InterPro" id="IPR036291">
    <property type="entry name" value="NAD(P)-bd_dom_sf"/>
</dbReference>